<dbReference type="PRINTS" id="PR00111">
    <property type="entry name" value="ABHYDROLASE"/>
</dbReference>
<dbReference type="InterPro" id="IPR050266">
    <property type="entry name" value="AB_hydrolase_sf"/>
</dbReference>
<dbReference type="SUPFAM" id="SSF53474">
    <property type="entry name" value="alpha/beta-Hydrolases"/>
    <property type="match status" value="1"/>
</dbReference>
<dbReference type="InterPro" id="IPR000073">
    <property type="entry name" value="AB_hydrolase_1"/>
</dbReference>
<dbReference type="PANTHER" id="PTHR43798:SF33">
    <property type="entry name" value="HYDROLASE, PUTATIVE (AFU_ORTHOLOGUE AFUA_2G14860)-RELATED"/>
    <property type="match status" value="1"/>
</dbReference>
<dbReference type="GO" id="GO:0016020">
    <property type="term" value="C:membrane"/>
    <property type="evidence" value="ECO:0007669"/>
    <property type="project" value="TreeGrafter"/>
</dbReference>
<gene>
    <name evidence="2" type="ORF">E4U42_005127</name>
</gene>
<keyword evidence="3" id="KW-1185">Reference proteome</keyword>
<evidence type="ECO:0000313" key="3">
    <source>
        <dbReference type="Proteomes" id="UP000811619"/>
    </source>
</evidence>
<name>A0A8K0J552_9HYPO</name>
<dbReference type="OrthoDB" id="408373at2759"/>
<reference evidence="2" key="1">
    <citation type="journal article" date="2020" name="bioRxiv">
        <title>Whole genome comparisons of ergot fungi reveals the divergence and evolution of species within the genus Claviceps are the result of varying mechanisms driving genome evolution and host range expansion.</title>
        <authorList>
            <person name="Wyka S.A."/>
            <person name="Mondo S.J."/>
            <person name="Liu M."/>
            <person name="Dettman J."/>
            <person name="Nalam V."/>
            <person name="Broders K.D."/>
        </authorList>
    </citation>
    <scope>NUCLEOTIDE SEQUENCE</scope>
    <source>
        <strain evidence="2">CCC 489</strain>
    </source>
</reference>
<evidence type="ECO:0000313" key="2">
    <source>
        <dbReference type="EMBL" id="KAG5922941.1"/>
    </source>
</evidence>
<sequence length="372" mass="40469">MDTSRWPLTLLATTTALATASFIVLARAALWPRRRAVLKSPLGAMGIKGAERDGAGLVYGPESFPGARDVDTPYGSIRAYEFGPQHGRKVLLVHGISTSCVTLTHIAHALVERGCRVMLFDLFGRGFSDGVGDLPHDTRLYTTQILLVLASSPLAWTGTRAFHLVGYSLGGGIAVPFANAFPHMVSSLVLLAPAGLIDASSFGTLTRFVFASGFVPERILAVLTGRRLQRPIAARAAKAATVMAAAETEKLRRAPGEEPVPLERGVIEYVRWMVRHHEGFVPAFMSCIRYAPLMDQHDQWRGLARREPGTTAIIFAETDELIHEAAYRTQGLPLVGGEQHVSWRVVPGSHDFVMTHPGRIMDELDAFWGASP</sequence>
<accession>A0A8K0J552</accession>
<protein>
    <recommendedName>
        <fullName evidence="1">Serine aminopeptidase S33 domain-containing protein</fullName>
    </recommendedName>
</protein>
<feature type="domain" description="Serine aminopeptidase S33" evidence="1">
    <location>
        <begin position="88"/>
        <end position="205"/>
    </location>
</feature>
<dbReference type="InterPro" id="IPR022742">
    <property type="entry name" value="Hydrolase_4"/>
</dbReference>
<dbReference type="AlphaFoldDB" id="A0A8K0J552"/>
<evidence type="ECO:0000259" key="1">
    <source>
        <dbReference type="Pfam" id="PF12146"/>
    </source>
</evidence>
<comment type="caution">
    <text evidence="2">The sequence shown here is derived from an EMBL/GenBank/DDBJ whole genome shotgun (WGS) entry which is preliminary data.</text>
</comment>
<organism evidence="2 3">
    <name type="scientific">Claviceps africana</name>
    <dbReference type="NCBI Taxonomy" id="83212"/>
    <lineage>
        <taxon>Eukaryota</taxon>
        <taxon>Fungi</taxon>
        <taxon>Dikarya</taxon>
        <taxon>Ascomycota</taxon>
        <taxon>Pezizomycotina</taxon>
        <taxon>Sordariomycetes</taxon>
        <taxon>Hypocreomycetidae</taxon>
        <taxon>Hypocreales</taxon>
        <taxon>Clavicipitaceae</taxon>
        <taxon>Claviceps</taxon>
    </lineage>
</organism>
<dbReference type="Proteomes" id="UP000811619">
    <property type="component" value="Unassembled WGS sequence"/>
</dbReference>
<dbReference type="EMBL" id="SRPY01000472">
    <property type="protein sequence ID" value="KAG5922941.1"/>
    <property type="molecule type" value="Genomic_DNA"/>
</dbReference>
<dbReference type="PANTHER" id="PTHR43798">
    <property type="entry name" value="MONOACYLGLYCEROL LIPASE"/>
    <property type="match status" value="1"/>
</dbReference>
<dbReference type="Pfam" id="PF12146">
    <property type="entry name" value="Hydrolase_4"/>
    <property type="match status" value="1"/>
</dbReference>
<dbReference type="InterPro" id="IPR029058">
    <property type="entry name" value="AB_hydrolase_fold"/>
</dbReference>
<proteinExistence type="predicted"/>
<dbReference type="Gene3D" id="3.40.50.1820">
    <property type="entry name" value="alpha/beta hydrolase"/>
    <property type="match status" value="1"/>
</dbReference>